<keyword evidence="14 16" id="KW-0961">Cell wall biogenesis/degradation</keyword>
<keyword evidence="9 16" id="KW-0521">NADP</keyword>
<evidence type="ECO:0000256" key="6">
    <source>
        <dbReference type="ARBA" id="ARBA00022618"/>
    </source>
</evidence>
<dbReference type="SUPFAM" id="SSF56176">
    <property type="entry name" value="FAD-binding/transporter-associated domain-like"/>
    <property type="match status" value="1"/>
</dbReference>
<dbReference type="InterPro" id="IPR036318">
    <property type="entry name" value="FAD-bd_PCMH-like_sf"/>
</dbReference>
<name>A0A1F6CUI1_9BACT</name>
<keyword evidence="11 16" id="KW-0573">Peptidoglycan synthesis</keyword>
<sequence length="305" mass="33449">MKIQENVPLGPLTTFKIGGSARYFVEVKTQEDVQEAIRWAHKSHVKFMIFSGGSNILVPDAGIDKLVIQIASRRFDFEDNELDASAGCNLMTLIQAASEKSLGGWEKLAGIPGSIGGAVRGNAGAFGSEIKDFITKVKAINLDSGEIRMFSNVECAFEYRNSFFKRQPEWFVTRAWIRLKATDAVKSTQLIEETVAEREKRHLQNVKAAGSFFMNPVAPQHIIEMFEKEKAVKSREGRVPAGWLIEKAGMKGAKVGGAQASMQHPNYIVNASGATSEDVNALAAQIKKAVQEQFGITLEEEAAVL</sequence>
<dbReference type="InterPro" id="IPR016167">
    <property type="entry name" value="FAD-bd_PCMH_sub1"/>
</dbReference>
<evidence type="ECO:0000256" key="12">
    <source>
        <dbReference type="ARBA" id="ARBA00023002"/>
    </source>
</evidence>
<dbReference type="PANTHER" id="PTHR21071:SF4">
    <property type="entry name" value="UDP-N-ACETYLENOLPYRUVOYLGLUCOSAMINE REDUCTASE"/>
    <property type="match status" value="1"/>
</dbReference>
<evidence type="ECO:0000256" key="15">
    <source>
        <dbReference type="ARBA" id="ARBA00048914"/>
    </source>
</evidence>
<evidence type="ECO:0000256" key="10">
    <source>
        <dbReference type="ARBA" id="ARBA00022960"/>
    </source>
</evidence>
<comment type="subcellular location">
    <subcellularLocation>
        <location evidence="3 16">Cytoplasm</location>
    </subcellularLocation>
</comment>
<dbReference type="InterPro" id="IPR036635">
    <property type="entry name" value="MurB_C_sf"/>
</dbReference>
<comment type="function">
    <text evidence="2 16">Cell wall formation.</text>
</comment>
<dbReference type="Gene3D" id="3.90.78.10">
    <property type="entry name" value="UDP-N-acetylenolpyruvoylglucosamine reductase, C-terminal domain"/>
    <property type="match status" value="1"/>
</dbReference>
<keyword evidence="6 16" id="KW-0132">Cell division</keyword>
<keyword evidence="8 16" id="KW-0274">FAD</keyword>
<keyword evidence="10 16" id="KW-0133">Cell shape</keyword>
<comment type="similarity">
    <text evidence="16">Belongs to the MurB family.</text>
</comment>
<evidence type="ECO:0000256" key="3">
    <source>
        <dbReference type="ARBA" id="ARBA00004496"/>
    </source>
</evidence>
<keyword evidence="7 16" id="KW-0285">Flavoprotein</keyword>
<dbReference type="AlphaFoldDB" id="A0A1F6CUI1"/>
<dbReference type="EMBL" id="MFKT01000023">
    <property type="protein sequence ID" value="OGG52740.1"/>
    <property type="molecule type" value="Genomic_DNA"/>
</dbReference>
<dbReference type="GO" id="GO:0071555">
    <property type="term" value="P:cell wall organization"/>
    <property type="evidence" value="ECO:0007669"/>
    <property type="project" value="UniProtKB-KW"/>
</dbReference>
<feature type="active site" description="Proton donor" evidence="16">
    <location>
        <position position="211"/>
    </location>
</feature>
<dbReference type="SUPFAM" id="SSF56194">
    <property type="entry name" value="Uridine diphospho-N-Acetylenolpyruvylglucosamine reductase, MurB, C-terminal domain"/>
    <property type="match status" value="1"/>
</dbReference>
<comment type="cofactor">
    <cofactor evidence="1 16">
        <name>FAD</name>
        <dbReference type="ChEBI" id="CHEBI:57692"/>
    </cofactor>
</comment>
<dbReference type="InterPro" id="IPR003170">
    <property type="entry name" value="MurB"/>
</dbReference>
<dbReference type="EC" id="1.3.1.98" evidence="16"/>
<comment type="pathway">
    <text evidence="4 16">Cell wall biogenesis; peptidoglycan biosynthesis.</text>
</comment>
<evidence type="ECO:0000313" key="18">
    <source>
        <dbReference type="EMBL" id="OGG52740.1"/>
    </source>
</evidence>
<feature type="domain" description="FAD-binding PCMH-type" evidence="17">
    <location>
        <begin position="16"/>
        <end position="182"/>
    </location>
</feature>
<evidence type="ECO:0000256" key="5">
    <source>
        <dbReference type="ARBA" id="ARBA00022490"/>
    </source>
</evidence>
<dbReference type="GO" id="GO:0005829">
    <property type="term" value="C:cytosol"/>
    <property type="evidence" value="ECO:0007669"/>
    <property type="project" value="TreeGrafter"/>
</dbReference>
<evidence type="ECO:0000256" key="2">
    <source>
        <dbReference type="ARBA" id="ARBA00003921"/>
    </source>
</evidence>
<evidence type="ECO:0000256" key="7">
    <source>
        <dbReference type="ARBA" id="ARBA00022630"/>
    </source>
</evidence>
<dbReference type="PROSITE" id="PS51387">
    <property type="entry name" value="FAD_PCMH"/>
    <property type="match status" value="1"/>
</dbReference>
<evidence type="ECO:0000256" key="11">
    <source>
        <dbReference type="ARBA" id="ARBA00022984"/>
    </source>
</evidence>
<evidence type="ECO:0000313" key="19">
    <source>
        <dbReference type="Proteomes" id="UP000176863"/>
    </source>
</evidence>
<feature type="active site" evidence="16">
    <location>
        <position position="160"/>
    </location>
</feature>
<keyword evidence="13 16" id="KW-0131">Cell cycle</keyword>
<dbReference type="UniPathway" id="UPA00219"/>
<keyword evidence="5 16" id="KW-0963">Cytoplasm</keyword>
<evidence type="ECO:0000256" key="4">
    <source>
        <dbReference type="ARBA" id="ARBA00004752"/>
    </source>
</evidence>
<dbReference type="Proteomes" id="UP000176863">
    <property type="component" value="Unassembled WGS sequence"/>
</dbReference>
<evidence type="ECO:0000256" key="1">
    <source>
        <dbReference type="ARBA" id="ARBA00001974"/>
    </source>
</evidence>
<dbReference type="GO" id="GO:0071949">
    <property type="term" value="F:FAD binding"/>
    <property type="evidence" value="ECO:0007669"/>
    <property type="project" value="InterPro"/>
</dbReference>
<comment type="catalytic activity">
    <reaction evidence="15 16">
        <text>UDP-N-acetyl-alpha-D-muramate + NADP(+) = UDP-N-acetyl-3-O-(1-carboxyvinyl)-alpha-D-glucosamine + NADPH + H(+)</text>
        <dbReference type="Rhea" id="RHEA:12248"/>
        <dbReference type="ChEBI" id="CHEBI:15378"/>
        <dbReference type="ChEBI" id="CHEBI:57783"/>
        <dbReference type="ChEBI" id="CHEBI:58349"/>
        <dbReference type="ChEBI" id="CHEBI:68483"/>
        <dbReference type="ChEBI" id="CHEBI:70757"/>
        <dbReference type="EC" id="1.3.1.98"/>
    </reaction>
</comment>
<reference evidence="18 19" key="1">
    <citation type="journal article" date="2016" name="Nat. Commun.">
        <title>Thousands of microbial genomes shed light on interconnected biogeochemical processes in an aquifer system.</title>
        <authorList>
            <person name="Anantharaman K."/>
            <person name="Brown C.T."/>
            <person name="Hug L.A."/>
            <person name="Sharon I."/>
            <person name="Castelle C.J."/>
            <person name="Probst A.J."/>
            <person name="Thomas B.C."/>
            <person name="Singh A."/>
            <person name="Wilkins M.J."/>
            <person name="Karaoz U."/>
            <person name="Brodie E.L."/>
            <person name="Williams K.H."/>
            <person name="Hubbard S.S."/>
            <person name="Banfield J.F."/>
        </authorList>
    </citation>
    <scope>NUCLEOTIDE SEQUENCE [LARGE SCALE GENOMIC DNA]</scope>
</reference>
<evidence type="ECO:0000256" key="8">
    <source>
        <dbReference type="ARBA" id="ARBA00022827"/>
    </source>
</evidence>
<evidence type="ECO:0000256" key="14">
    <source>
        <dbReference type="ARBA" id="ARBA00023316"/>
    </source>
</evidence>
<dbReference type="GO" id="GO:0051301">
    <property type="term" value="P:cell division"/>
    <property type="evidence" value="ECO:0007669"/>
    <property type="project" value="UniProtKB-KW"/>
</dbReference>
<dbReference type="GO" id="GO:0008360">
    <property type="term" value="P:regulation of cell shape"/>
    <property type="evidence" value="ECO:0007669"/>
    <property type="project" value="UniProtKB-KW"/>
</dbReference>
<protein>
    <recommendedName>
        <fullName evidence="16">UDP-N-acetylenolpyruvoylglucosamine reductase</fullName>
        <ecNumber evidence="16">1.3.1.98</ecNumber>
    </recommendedName>
    <alternativeName>
        <fullName evidence="16">UDP-N-acetylmuramate dehydrogenase</fullName>
    </alternativeName>
</protein>
<dbReference type="Pfam" id="PF02873">
    <property type="entry name" value="MurB_C"/>
    <property type="match status" value="1"/>
</dbReference>
<dbReference type="InterPro" id="IPR011601">
    <property type="entry name" value="MurB_C"/>
</dbReference>
<dbReference type="InterPro" id="IPR016166">
    <property type="entry name" value="FAD-bd_PCMH"/>
</dbReference>
<gene>
    <name evidence="16" type="primary">murB</name>
    <name evidence="18" type="ORF">A2851_04020</name>
</gene>
<dbReference type="STRING" id="1798480.A2851_04020"/>
<evidence type="ECO:0000256" key="13">
    <source>
        <dbReference type="ARBA" id="ARBA00023306"/>
    </source>
</evidence>
<evidence type="ECO:0000256" key="16">
    <source>
        <dbReference type="HAMAP-Rule" id="MF_00037"/>
    </source>
</evidence>
<dbReference type="HAMAP" id="MF_00037">
    <property type="entry name" value="MurB"/>
    <property type="match status" value="1"/>
</dbReference>
<evidence type="ECO:0000259" key="17">
    <source>
        <dbReference type="PROSITE" id="PS51387"/>
    </source>
</evidence>
<dbReference type="InterPro" id="IPR006094">
    <property type="entry name" value="Oxid_FAD_bind_N"/>
</dbReference>
<dbReference type="GO" id="GO:0009252">
    <property type="term" value="P:peptidoglycan biosynthetic process"/>
    <property type="evidence" value="ECO:0007669"/>
    <property type="project" value="UniProtKB-UniRule"/>
</dbReference>
<dbReference type="Gene3D" id="3.30.465.10">
    <property type="match status" value="1"/>
</dbReference>
<dbReference type="GO" id="GO:0008762">
    <property type="term" value="F:UDP-N-acetylmuramate dehydrogenase activity"/>
    <property type="evidence" value="ECO:0007669"/>
    <property type="project" value="UniProtKB-UniRule"/>
</dbReference>
<dbReference type="PANTHER" id="PTHR21071">
    <property type="entry name" value="UDP-N-ACETYLENOLPYRUVOYLGLUCOSAMINE REDUCTASE"/>
    <property type="match status" value="1"/>
</dbReference>
<dbReference type="InterPro" id="IPR016169">
    <property type="entry name" value="FAD-bd_PCMH_sub2"/>
</dbReference>
<dbReference type="NCBIfam" id="NF010480">
    <property type="entry name" value="PRK13905.1"/>
    <property type="match status" value="1"/>
</dbReference>
<evidence type="ECO:0000256" key="9">
    <source>
        <dbReference type="ARBA" id="ARBA00022857"/>
    </source>
</evidence>
<keyword evidence="12 16" id="KW-0560">Oxidoreductase</keyword>
<dbReference type="Gene3D" id="3.30.43.10">
    <property type="entry name" value="Uridine Diphospho-n-acetylenolpyruvylglucosamine Reductase, domain 2"/>
    <property type="match status" value="1"/>
</dbReference>
<dbReference type="NCBIfam" id="TIGR00179">
    <property type="entry name" value="murB"/>
    <property type="match status" value="1"/>
</dbReference>
<comment type="caution">
    <text evidence="18">The sequence shown here is derived from an EMBL/GenBank/DDBJ whole genome shotgun (WGS) entry which is preliminary data.</text>
</comment>
<organism evidence="18 19">
    <name type="scientific">Candidatus Kaiserbacteria bacterium RIFCSPHIGHO2_01_FULL_53_29</name>
    <dbReference type="NCBI Taxonomy" id="1798480"/>
    <lineage>
        <taxon>Bacteria</taxon>
        <taxon>Candidatus Kaiseribacteriota</taxon>
    </lineage>
</organism>
<dbReference type="Pfam" id="PF01565">
    <property type="entry name" value="FAD_binding_4"/>
    <property type="match status" value="1"/>
</dbReference>
<accession>A0A1F6CUI1</accession>
<feature type="active site" evidence="16">
    <location>
        <position position="301"/>
    </location>
</feature>
<proteinExistence type="inferred from homology"/>